<sequence length="71" mass="7642">MCFMTFNGEKSGDTFDGFGDGNAEKAGEGGVKDKENERINSRAISFGSVTISLEMDKAIGGGRGEIRRFMN</sequence>
<accession>A0A8R1ISQ6</accession>
<organism evidence="2 3">
    <name type="scientific">Caenorhabditis japonica</name>
    <dbReference type="NCBI Taxonomy" id="281687"/>
    <lineage>
        <taxon>Eukaryota</taxon>
        <taxon>Metazoa</taxon>
        <taxon>Ecdysozoa</taxon>
        <taxon>Nematoda</taxon>
        <taxon>Chromadorea</taxon>
        <taxon>Rhabditida</taxon>
        <taxon>Rhabditina</taxon>
        <taxon>Rhabditomorpha</taxon>
        <taxon>Rhabditoidea</taxon>
        <taxon>Rhabditidae</taxon>
        <taxon>Peloderinae</taxon>
        <taxon>Caenorhabditis</taxon>
    </lineage>
</organism>
<protein>
    <submittedName>
        <fullName evidence="2">Uncharacterized protein</fullName>
    </submittedName>
</protein>
<dbReference type="EnsemblMetazoa" id="CJA41345.1">
    <property type="protein sequence ID" value="CJA41345.1"/>
    <property type="gene ID" value="WBGene00217193"/>
</dbReference>
<dbReference type="Proteomes" id="UP000005237">
    <property type="component" value="Unassembled WGS sequence"/>
</dbReference>
<evidence type="ECO:0000256" key="1">
    <source>
        <dbReference type="SAM" id="MobiDB-lite"/>
    </source>
</evidence>
<dbReference type="AlphaFoldDB" id="A0A8R1ISQ6"/>
<name>A0A8R1ISQ6_CAEJA</name>
<feature type="region of interest" description="Disordered" evidence="1">
    <location>
        <begin position="14"/>
        <end position="34"/>
    </location>
</feature>
<reference evidence="2" key="2">
    <citation type="submission" date="2022-06" db="UniProtKB">
        <authorList>
            <consortium name="EnsemblMetazoa"/>
        </authorList>
    </citation>
    <scope>IDENTIFICATION</scope>
    <source>
        <strain evidence="2">DF5081</strain>
    </source>
</reference>
<proteinExistence type="predicted"/>
<keyword evidence="3" id="KW-1185">Reference proteome</keyword>
<evidence type="ECO:0000313" key="3">
    <source>
        <dbReference type="Proteomes" id="UP000005237"/>
    </source>
</evidence>
<feature type="compositionally biased region" description="Basic and acidic residues" evidence="1">
    <location>
        <begin position="22"/>
        <end position="34"/>
    </location>
</feature>
<evidence type="ECO:0000313" key="2">
    <source>
        <dbReference type="EnsemblMetazoa" id="CJA41345.1"/>
    </source>
</evidence>
<reference evidence="3" key="1">
    <citation type="submission" date="2010-08" db="EMBL/GenBank/DDBJ databases">
        <authorList>
            <consortium name="Caenorhabditis japonica Sequencing Consortium"/>
            <person name="Wilson R.K."/>
        </authorList>
    </citation>
    <scope>NUCLEOTIDE SEQUENCE [LARGE SCALE GENOMIC DNA]</scope>
    <source>
        <strain evidence="3">DF5081</strain>
    </source>
</reference>